<dbReference type="RefSeq" id="WP_118656787.1">
    <property type="nucleotide sequence ID" value="NZ_JACOOK010000004.1"/>
</dbReference>
<sequence length="503" mass="53455">MKKGFVWAGVLAVSMVASGVTAYTVTKAADKDSYTPAESFASNVGTHFTAYEEGGYPDLTYAAENAVKGVVNIVNTQEISSRAGYRGGYGDDGGFEQFFDLFGIPRGQYRQQPEQQPRPQERKSGGSGVIISPDGYIVTNHHVVDNASKLKVTLNDKRTFDAKVIGTDPTTEVALIKIDATDLPTIPIGNSDALRLGEWVLAIGSPYGLQNTITAGIVSAKGRSLQALPTQYSLESFIQTDAAVNPGNSGGALVNTKGELVGINTLIQSQTGSYIGYSFAVPTSIVKKVVVDLKEYGVVQRAMLGIGYNAIDEAFLESDKGKSTGIKEQGGIYVGEVYPGSAAEAAGIKTGDIITEINGVKIEGSAQVSEEIAKHRPNDKITVSVKRGSDVKQIEVVLRNKTGNTDVITKDQVSAYDALNGEFAEVSEKALKSLKIKGGAVVTGVHEGGLLDKAGIRRGSVITRINNSTISSVNDLNRITSAIESIEWINPDGTRDRLLIMPK</sequence>
<dbReference type="InterPro" id="IPR011782">
    <property type="entry name" value="Pept_S1C_Do"/>
</dbReference>
<dbReference type="Proteomes" id="UP000636891">
    <property type="component" value="Unassembled WGS sequence"/>
</dbReference>
<reference evidence="9 10" key="1">
    <citation type="submission" date="2020-08" db="EMBL/GenBank/DDBJ databases">
        <title>Genome public.</title>
        <authorList>
            <person name="Liu C."/>
            <person name="Sun Q."/>
        </authorList>
    </citation>
    <scope>NUCLEOTIDE SEQUENCE [LARGE SCALE GENOMIC DNA]</scope>
    <source>
        <strain evidence="9 10">New-7</strain>
    </source>
</reference>
<dbReference type="Pfam" id="PF13365">
    <property type="entry name" value="Trypsin_2"/>
    <property type="match status" value="1"/>
</dbReference>
<evidence type="ECO:0000256" key="6">
    <source>
        <dbReference type="ARBA" id="ARBA00022825"/>
    </source>
</evidence>
<evidence type="ECO:0000256" key="5">
    <source>
        <dbReference type="ARBA" id="ARBA00022801"/>
    </source>
</evidence>
<dbReference type="PANTHER" id="PTHR22939:SF129">
    <property type="entry name" value="SERINE PROTEASE HTRA2, MITOCHONDRIAL"/>
    <property type="match status" value="1"/>
</dbReference>
<dbReference type="SMART" id="SM00228">
    <property type="entry name" value="PDZ"/>
    <property type="match status" value="2"/>
</dbReference>
<feature type="domain" description="PDZ" evidence="8">
    <location>
        <begin position="313"/>
        <end position="389"/>
    </location>
</feature>
<comment type="similarity">
    <text evidence="1">Belongs to the peptidase S1C family.</text>
</comment>
<dbReference type="PANTHER" id="PTHR22939">
    <property type="entry name" value="SERINE PROTEASE FAMILY S1C HTRA-RELATED"/>
    <property type="match status" value="1"/>
</dbReference>
<keyword evidence="6" id="KW-0720">Serine protease</keyword>
<dbReference type="Gene3D" id="2.30.42.10">
    <property type="match status" value="2"/>
</dbReference>
<keyword evidence="10" id="KW-1185">Reference proteome</keyword>
<evidence type="ECO:0000256" key="7">
    <source>
        <dbReference type="SAM" id="SignalP"/>
    </source>
</evidence>
<dbReference type="SUPFAM" id="SSF50494">
    <property type="entry name" value="Trypsin-like serine proteases"/>
    <property type="match status" value="1"/>
</dbReference>
<comment type="caution">
    <text evidence="9">The sequence shown here is derived from an EMBL/GenBank/DDBJ whole genome shotgun (WGS) entry which is preliminary data.</text>
</comment>
<gene>
    <name evidence="9" type="ORF">H8S08_09025</name>
</gene>
<dbReference type="Gene3D" id="2.40.10.120">
    <property type="match status" value="1"/>
</dbReference>
<evidence type="ECO:0000313" key="10">
    <source>
        <dbReference type="Proteomes" id="UP000636891"/>
    </source>
</evidence>
<organism evidence="9 10">
    <name type="scientific">Alistipes hominis</name>
    <dbReference type="NCBI Taxonomy" id="2763015"/>
    <lineage>
        <taxon>Bacteria</taxon>
        <taxon>Pseudomonadati</taxon>
        <taxon>Bacteroidota</taxon>
        <taxon>Bacteroidia</taxon>
        <taxon>Bacteroidales</taxon>
        <taxon>Rikenellaceae</taxon>
        <taxon>Alistipes</taxon>
    </lineage>
</organism>
<proteinExistence type="inferred from homology"/>
<feature type="signal peptide" evidence="7">
    <location>
        <begin position="1"/>
        <end position="22"/>
    </location>
</feature>
<dbReference type="PROSITE" id="PS50106">
    <property type="entry name" value="PDZ"/>
    <property type="match status" value="1"/>
</dbReference>
<dbReference type="SUPFAM" id="SSF50156">
    <property type="entry name" value="PDZ domain-like"/>
    <property type="match status" value="2"/>
</dbReference>
<feature type="chain" id="PRO_5046072718" evidence="7">
    <location>
        <begin position="23"/>
        <end position="503"/>
    </location>
</feature>
<dbReference type="InterPro" id="IPR009003">
    <property type="entry name" value="Peptidase_S1_PA"/>
</dbReference>
<dbReference type="NCBIfam" id="TIGR02037">
    <property type="entry name" value="degP_htrA_DO"/>
    <property type="match status" value="1"/>
</dbReference>
<evidence type="ECO:0000256" key="4">
    <source>
        <dbReference type="ARBA" id="ARBA00022737"/>
    </source>
</evidence>
<keyword evidence="2" id="KW-0645">Protease</keyword>
<evidence type="ECO:0000256" key="2">
    <source>
        <dbReference type="ARBA" id="ARBA00022670"/>
    </source>
</evidence>
<dbReference type="InterPro" id="IPR001478">
    <property type="entry name" value="PDZ"/>
</dbReference>
<protein>
    <submittedName>
        <fullName evidence="9">Do family serine endopeptidase</fullName>
    </submittedName>
</protein>
<evidence type="ECO:0000313" key="9">
    <source>
        <dbReference type="EMBL" id="MBC5617155.1"/>
    </source>
</evidence>
<evidence type="ECO:0000256" key="1">
    <source>
        <dbReference type="ARBA" id="ARBA00010541"/>
    </source>
</evidence>
<name>A0ABR7CP90_9BACT</name>
<keyword evidence="3 7" id="KW-0732">Signal</keyword>
<dbReference type="EMBL" id="JACOOK010000004">
    <property type="protein sequence ID" value="MBC5617155.1"/>
    <property type="molecule type" value="Genomic_DNA"/>
</dbReference>
<dbReference type="InterPro" id="IPR036034">
    <property type="entry name" value="PDZ_sf"/>
</dbReference>
<evidence type="ECO:0000256" key="3">
    <source>
        <dbReference type="ARBA" id="ARBA00022729"/>
    </source>
</evidence>
<evidence type="ECO:0000259" key="8">
    <source>
        <dbReference type="PROSITE" id="PS50106"/>
    </source>
</evidence>
<dbReference type="InterPro" id="IPR001940">
    <property type="entry name" value="Peptidase_S1C"/>
</dbReference>
<dbReference type="CDD" id="cd06779">
    <property type="entry name" value="cpPDZ_Deg_HtrA-like"/>
    <property type="match status" value="1"/>
</dbReference>
<accession>A0ABR7CP90</accession>
<keyword evidence="4" id="KW-0677">Repeat</keyword>
<keyword evidence="5" id="KW-0378">Hydrolase</keyword>
<dbReference type="Pfam" id="PF13180">
    <property type="entry name" value="PDZ_2"/>
    <property type="match status" value="1"/>
</dbReference>
<dbReference type="PRINTS" id="PR00834">
    <property type="entry name" value="PROTEASES2C"/>
</dbReference>